<feature type="chain" id="PRO_5020968497" evidence="2">
    <location>
        <begin position="21"/>
        <end position="90"/>
    </location>
</feature>
<proteinExistence type="predicted"/>
<dbReference type="Proteomes" id="UP000292702">
    <property type="component" value="Unassembled WGS sequence"/>
</dbReference>
<evidence type="ECO:0000256" key="1">
    <source>
        <dbReference type="SAM" id="MobiDB-lite"/>
    </source>
</evidence>
<feature type="region of interest" description="Disordered" evidence="1">
    <location>
        <begin position="57"/>
        <end position="90"/>
    </location>
</feature>
<keyword evidence="4" id="KW-1185">Reference proteome</keyword>
<dbReference type="EMBL" id="RWJN01000109">
    <property type="protein sequence ID" value="TCD67135.1"/>
    <property type="molecule type" value="Genomic_DNA"/>
</dbReference>
<protein>
    <submittedName>
        <fullName evidence="3">Uncharacterized protein</fullName>
    </submittedName>
</protein>
<sequence>MHFATVFTGLLAVTVASVSALPVAYNGVVARDDHSHLALRELLNEVYARDLEARRGGAGGLGGGSSTTRPHLMTGIPDPGGLNGLPGHIM</sequence>
<accession>A0A4R0RM97</accession>
<comment type="caution">
    <text evidence="3">The sequence shown here is derived from an EMBL/GenBank/DDBJ whole genome shotgun (WGS) entry which is preliminary data.</text>
</comment>
<dbReference type="AlphaFoldDB" id="A0A4R0RM97"/>
<evidence type="ECO:0000313" key="4">
    <source>
        <dbReference type="Proteomes" id="UP000292702"/>
    </source>
</evidence>
<gene>
    <name evidence="3" type="ORF">EIP91_000475</name>
</gene>
<feature type="signal peptide" evidence="2">
    <location>
        <begin position="1"/>
        <end position="20"/>
    </location>
</feature>
<keyword evidence="2" id="KW-0732">Signal</keyword>
<name>A0A4R0RM97_9APHY</name>
<evidence type="ECO:0000313" key="3">
    <source>
        <dbReference type="EMBL" id="TCD67135.1"/>
    </source>
</evidence>
<evidence type="ECO:0000256" key="2">
    <source>
        <dbReference type="SAM" id="SignalP"/>
    </source>
</evidence>
<reference evidence="3 4" key="1">
    <citation type="submission" date="2018-11" db="EMBL/GenBank/DDBJ databases">
        <title>Genome assembly of Steccherinum ochraceum LE-BIN_3174, the white-rot fungus of the Steccherinaceae family (The Residual Polyporoid clade, Polyporales, Basidiomycota).</title>
        <authorList>
            <person name="Fedorova T.V."/>
            <person name="Glazunova O.A."/>
            <person name="Landesman E.O."/>
            <person name="Moiseenko K.V."/>
            <person name="Psurtseva N.V."/>
            <person name="Savinova O.S."/>
            <person name="Shakhova N.V."/>
            <person name="Tyazhelova T.V."/>
            <person name="Vasina D.V."/>
        </authorList>
    </citation>
    <scope>NUCLEOTIDE SEQUENCE [LARGE SCALE GENOMIC DNA]</scope>
    <source>
        <strain evidence="3 4">LE-BIN_3174</strain>
    </source>
</reference>
<organism evidence="3 4">
    <name type="scientific">Steccherinum ochraceum</name>
    <dbReference type="NCBI Taxonomy" id="92696"/>
    <lineage>
        <taxon>Eukaryota</taxon>
        <taxon>Fungi</taxon>
        <taxon>Dikarya</taxon>
        <taxon>Basidiomycota</taxon>
        <taxon>Agaricomycotina</taxon>
        <taxon>Agaricomycetes</taxon>
        <taxon>Polyporales</taxon>
        <taxon>Steccherinaceae</taxon>
        <taxon>Steccherinum</taxon>
    </lineage>
</organism>